<feature type="domain" description="Mycothiol-dependent maleylpyruvate isomerase metal-binding" evidence="1">
    <location>
        <begin position="18"/>
        <end position="138"/>
    </location>
</feature>
<dbReference type="InterPro" id="IPR024344">
    <property type="entry name" value="MDMPI_metal-binding"/>
</dbReference>
<dbReference type="Gene3D" id="1.20.120.450">
    <property type="entry name" value="dinb family like domain"/>
    <property type="match status" value="1"/>
</dbReference>
<accession>A0A239EHV3</accession>
<dbReference type="AlphaFoldDB" id="A0A239EHV3"/>
<sequence length="201" mass="20495">MSPGVLGGPTDVQTIDLGPATAEVARVVAGIRDEQLTAPTPCEGTTVAGLLDHLTGLTHAFRMAAEKTPVEGAASADPGHLPADWRTRIPAQLDALAAAWRDPAAHEGTARAGGVDMPAGVAAVVALDEVVVHGWDLAVATGQPYDVDDAAAEACRAFAESFGDDRPPGLYGPVVPVPADAPALHRLLGATGRDPSWRPPG</sequence>
<dbReference type="NCBIfam" id="TIGR03086">
    <property type="entry name" value="TIGR03086 family metal-binding protein"/>
    <property type="match status" value="1"/>
</dbReference>
<keyword evidence="3" id="KW-1185">Reference proteome</keyword>
<dbReference type="InterPro" id="IPR017517">
    <property type="entry name" value="Maleyloyr_isom"/>
</dbReference>
<protein>
    <submittedName>
        <fullName evidence="2">TIGR03086 family protein</fullName>
    </submittedName>
</protein>
<dbReference type="Proteomes" id="UP000198386">
    <property type="component" value="Unassembled WGS sequence"/>
</dbReference>
<dbReference type="NCBIfam" id="TIGR03083">
    <property type="entry name" value="maleylpyruvate isomerase family mycothiol-dependent enzyme"/>
    <property type="match status" value="1"/>
</dbReference>
<dbReference type="InterPro" id="IPR017520">
    <property type="entry name" value="CHP03086"/>
</dbReference>
<dbReference type="Pfam" id="PF11716">
    <property type="entry name" value="MDMPI_N"/>
    <property type="match status" value="1"/>
</dbReference>
<evidence type="ECO:0000313" key="3">
    <source>
        <dbReference type="Proteomes" id="UP000198386"/>
    </source>
</evidence>
<organism evidence="2 3">
    <name type="scientific">Geodermatophilus saharensis</name>
    <dbReference type="NCBI Taxonomy" id="1137994"/>
    <lineage>
        <taxon>Bacteria</taxon>
        <taxon>Bacillati</taxon>
        <taxon>Actinomycetota</taxon>
        <taxon>Actinomycetes</taxon>
        <taxon>Geodermatophilales</taxon>
        <taxon>Geodermatophilaceae</taxon>
        <taxon>Geodermatophilus</taxon>
    </lineage>
</organism>
<evidence type="ECO:0000259" key="1">
    <source>
        <dbReference type="Pfam" id="PF11716"/>
    </source>
</evidence>
<dbReference type="EMBL" id="FZOH01000004">
    <property type="protein sequence ID" value="SNS43858.1"/>
    <property type="molecule type" value="Genomic_DNA"/>
</dbReference>
<evidence type="ECO:0000313" key="2">
    <source>
        <dbReference type="EMBL" id="SNS43858.1"/>
    </source>
</evidence>
<dbReference type="GO" id="GO:0046872">
    <property type="term" value="F:metal ion binding"/>
    <property type="evidence" value="ECO:0007669"/>
    <property type="project" value="InterPro"/>
</dbReference>
<proteinExistence type="predicted"/>
<dbReference type="SUPFAM" id="SSF109854">
    <property type="entry name" value="DinB/YfiT-like putative metalloenzymes"/>
    <property type="match status" value="1"/>
</dbReference>
<gene>
    <name evidence="2" type="ORF">SAMN04488107_2559</name>
</gene>
<dbReference type="OrthoDB" id="5185819at2"/>
<name>A0A239EHV3_9ACTN</name>
<dbReference type="InterPro" id="IPR034660">
    <property type="entry name" value="DinB/YfiT-like"/>
</dbReference>
<reference evidence="3" key="1">
    <citation type="submission" date="2017-06" db="EMBL/GenBank/DDBJ databases">
        <authorList>
            <person name="Varghese N."/>
            <person name="Submissions S."/>
        </authorList>
    </citation>
    <scope>NUCLEOTIDE SEQUENCE [LARGE SCALE GENOMIC DNA]</scope>
    <source>
        <strain evidence="3">DSM 45423</strain>
    </source>
</reference>